<organism evidence="1 2">
    <name type="scientific">Enhygromyxa salina</name>
    <dbReference type="NCBI Taxonomy" id="215803"/>
    <lineage>
        <taxon>Bacteria</taxon>
        <taxon>Pseudomonadati</taxon>
        <taxon>Myxococcota</taxon>
        <taxon>Polyangia</taxon>
        <taxon>Nannocystales</taxon>
        <taxon>Nannocystaceae</taxon>
        <taxon>Enhygromyxa</taxon>
    </lineage>
</organism>
<accession>A0A2S9Y857</accession>
<dbReference type="Proteomes" id="UP000238823">
    <property type="component" value="Unassembled WGS sequence"/>
</dbReference>
<dbReference type="EMBL" id="PVNL01000117">
    <property type="protein sequence ID" value="PRQ01242.1"/>
    <property type="molecule type" value="Genomic_DNA"/>
</dbReference>
<sequence length="104" mass="10947">MTIMDLQCRLSGGGGLFGSMALVATLADKKKAFDKCAPKGAAPIVRWDFEGSKTTVLDVDDPSEQVAACVEKIMNKVPPTMKAQCRAMLLVGDKSGAEQAAASR</sequence>
<proteinExistence type="predicted"/>
<evidence type="ECO:0000313" key="1">
    <source>
        <dbReference type="EMBL" id="PRQ01242.1"/>
    </source>
</evidence>
<comment type="caution">
    <text evidence="1">The sequence shown here is derived from an EMBL/GenBank/DDBJ whole genome shotgun (WGS) entry which is preliminary data.</text>
</comment>
<evidence type="ECO:0000313" key="2">
    <source>
        <dbReference type="Proteomes" id="UP000238823"/>
    </source>
</evidence>
<dbReference type="AlphaFoldDB" id="A0A2S9Y857"/>
<reference evidence="1 2" key="1">
    <citation type="submission" date="2018-03" db="EMBL/GenBank/DDBJ databases">
        <title>Draft Genome Sequences of the Obligatory Marine Myxobacteria Enhygromyxa salina SWB007.</title>
        <authorList>
            <person name="Poehlein A."/>
            <person name="Moghaddam J.A."/>
            <person name="Harms H."/>
            <person name="Alanjari M."/>
            <person name="Koenig G.M."/>
            <person name="Daniel R."/>
            <person name="Schaeberle T.F."/>
        </authorList>
    </citation>
    <scope>NUCLEOTIDE SEQUENCE [LARGE SCALE GENOMIC DNA]</scope>
    <source>
        <strain evidence="1 2">SWB007</strain>
    </source>
</reference>
<protein>
    <submittedName>
        <fullName evidence="1">Uncharacterized protein</fullName>
    </submittedName>
</protein>
<name>A0A2S9Y857_9BACT</name>
<gene>
    <name evidence="1" type="ORF">ENSA7_58470</name>
</gene>